<dbReference type="EMBL" id="BMED01000002">
    <property type="protein sequence ID" value="GGC77290.1"/>
    <property type="molecule type" value="Genomic_DNA"/>
</dbReference>
<name>A0A916XKG8_9BURK</name>
<reference evidence="1" key="2">
    <citation type="submission" date="2020-09" db="EMBL/GenBank/DDBJ databases">
        <authorList>
            <person name="Sun Q."/>
            <person name="Zhou Y."/>
        </authorList>
    </citation>
    <scope>NUCLEOTIDE SEQUENCE</scope>
    <source>
        <strain evidence="1">CGMCC 1.10998</strain>
    </source>
</reference>
<dbReference type="Proteomes" id="UP000637423">
    <property type="component" value="Unassembled WGS sequence"/>
</dbReference>
<dbReference type="AlphaFoldDB" id="A0A916XKG8"/>
<organism evidence="1 2">
    <name type="scientific">Undibacterium terreum</name>
    <dbReference type="NCBI Taxonomy" id="1224302"/>
    <lineage>
        <taxon>Bacteria</taxon>
        <taxon>Pseudomonadati</taxon>
        <taxon>Pseudomonadota</taxon>
        <taxon>Betaproteobacteria</taxon>
        <taxon>Burkholderiales</taxon>
        <taxon>Oxalobacteraceae</taxon>
        <taxon>Undibacterium</taxon>
    </lineage>
</organism>
<accession>A0A916XKG8</accession>
<evidence type="ECO:0000313" key="1">
    <source>
        <dbReference type="EMBL" id="GGC77290.1"/>
    </source>
</evidence>
<gene>
    <name evidence="1" type="ORF">GCM10011396_25560</name>
</gene>
<proteinExistence type="predicted"/>
<keyword evidence="2" id="KW-1185">Reference proteome</keyword>
<reference evidence="1" key="1">
    <citation type="journal article" date="2014" name="Int. J. Syst. Evol. Microbiol.">
        <title>Complete genome sequence of Corynebacterium casei LMG S-19264T (=DSM 44701T), isolated from a smear-ripened cheese.</title>
        <authorList>
            <consortium name="US DOE Joint Genome Institute (JGI-PGF)"/>
            <person name="Walter F."/>
            <person name="Albersmeier A."/>
            <person name="Kalinowski J."/>
            <person name="Ruckert C."/>
        </authorList>
    </citation>
    <scope>NUCLEOTIDE SEQUENCE</scope>
    <source>
        <strain evidence="1">CGMCC 1.10998</strain>
    </source>
</reference>
<protein>
    <submittedName>
        <fullName evidence="1">Uncharacterized protein</fullName>
    </submittedName>
</protein>
<sequence length="65" mass="6955">MLEIPTLVEPLFRAAGWQGAKIEALTDVHNVSAHAIASSIIDAFPRLTSTGENIGGNRPTSWVLL</sequence>
<evidence type="ECO:0000313" key="2">
    <source>
        <dbReference type="Proteomes" id="UP000637423"/>
    </source>
</evidence>
<comment type="caution">
    <text evidence="1">The sequence shown here is derived from an EMBL/GenBank/DDBJ whole genome shotgun (WGS) entry which is preliminary data.</text>
</comment>